<dbReference type="InterPro" id="IPR051540">
    <property type="entry name" value="S-2-haloacid_dehalogenase"/>
</dbReference>
<dbReference type="InterPro" id="IPR036412">
    <property type="entry name" value="HAD-like_sf"/>
</dbReference>
<dbReference type="RefSeq" id="WP_182327217.1">
    <property type="nucleotide sequence ID" value="NZ_CP058554.1"/>
</dbReference>
<dbReference type="SUPFAM" id="SSF56784">
    <property type="entry name" value="HAD-like"/>
    <property type="match status" value="1"/>
</dbReference>
<dbReference type="SFLD" id="SFLDS00003">
    <property type="entry name" value="Haloacid_Dehalogenase"/>
    <property type="match status" value="1"/>
</dbReference>
<proteinExistence type="predicted"/>
<dbReference type="InterPro" id="IPR006439">
    <property type="entry name" value="HAD-SF_hydro_IA"/>
</dbReference>
<name>A0A7G5EFN3_9BURK</name>
<protein>
    <submittedName>
        <fullName evidence="2">HAD-IA family hydrolase</fullName>
    </submittedName>
</protein>
<dbReference type="Pfam" id="PF00702">
    <property type="entry name" value="Hydrolase"/>
    <property type="match status" value="1"/>
</dbReference>
<dbReference type="NCBIfam" id="TIGR01549">
    <property type="entry name" value="HAD-SF-IA-v1"/>
    <property type="match status" value="1"/>
</dbReference>
<sequence length="247" mass="27225">MLDLSRIRAISLDLDDTLWPVLPTLKAAEAAQHAFLLTNAPATAALLQDADHAQRIRQSVRDDFVHLSHDMTHFRQQFIRRALQQSGGDEALVDAVFAQFFAARNRVTWFAEVEDALAWLSSRYPLVAVSNGNAQLDLVGLSPWFVASTSAREVGVAKPDRRIFVAASERAGIELPAFLHVGDDAELDVQGALACGMQAAWVQRQVLDHHQRIEEGLALRWPLSSPPPQALVRNLTELCDLLGRPAA</sequence>
<dbReference type="AlphaFoldDB" id="A0A7G5EFN3"/>
<keyword evidence="1 2" id="KW-0378">Hydrolase</keyword>
<organism evidence="2 3">
    <name type="scientific">Comamonas piscis</name>
    <dbReference type="NCBI Taxonomy" id="1562974"/>
    <lineage>
        <taxon>Bacteria</taxon>
        <taxon>Pseudomonadati</taxon>
        <taxon>Pseudomonadota</taxon>
        <taxon>Betaproteobacteria</taxon>
        <taxon>Burkholderiales</taxon>
        <taxon>Comamonadaceae</taxon>
        <taxon>Comamonas</taxon>
    </lineage>
</organism>
<dbReference type="Proteomes" id="UP000515240">
    <property type="component" value="Chromosome"/>
</dbReference>
<evidence type="ECO:0000256" key="1">
    <source>
        <dbReference type="ARBA" id="ARBA00022801"/>
    </source>
</evidence>
<evidence type="ECO:0000313" key="2">
    <source>
        <dbReference type="EMBL" id="QMV72808.1"/>
    </source>
</evidence>
<reference evidence="2 3" key="1">
    <citation type="journal article" date="2020" name="G3 (Bethesda)">
        <title>CeMbio - The Caenorhabditis elegans Microbiome Resource.</title>
        <authorList>
            <person name="Dirksen P."/>
            <person name="Assie A."/>
            <person name="Zimmermann J."/>
            <person name="Zhang F."/>
            <person name="Tietje A.M."/>
            <person name="Marsh S.A."/>
            <person name="Felix M.A."/>
            <person name="Shapira M."/>
            <person name="Kaleta C."/>
            <person name="Schulenburg H."/>
            <person name="Samuel B."/>
        </authorList>
    </citation>
    <scope>NUCLEOTIDE SEQUENCE [LARGE SCALE GENOMIC DNA]</scope>
    <source>
        <strain evidence="2 3">BIGb0172</strain>
    </source>
</reference>
<keyword evidence="3" id="KW-1185">Reference proteome</keyword>
<dbReference type="PANTHER" id="PTHR43316">
    <property type="entry name" value="HYDROLASE, HALOACID DELAHOGENASE-RELATED"/>
    <property type="match status" value="1"/>
</dbReference>
<dbReference type="EMBL" id="CP058554">
    <property type="protein sequence ID" value="QMV72808.1"/>
    <property type="molecule type" value="Genomic_DNA"/>
</dbReference>
<dbReference type="GO" id="GO:0016787">
    <property type="term" value="F:hydrolase activity"/>
    <property type="evidence" value="ECO:0007669"/>
    <property type="project" value="UniProtKB-KW"/>
</dbReference>
<dbReference type="InterPro" id="IPR023214">
    <property type="entry name" value="HAD_sf"/>
</dbReference>
<accession>A0A7G5EFN3</accession>
<dbReference type="PANTHER" id="PTHR43316:SF3">
    <property type="entry name" value="HALOACID DEHALOGENASE, TYPE II (AFU_ORTHOLOGUE AFUA_2G07750)-RELATED"/>
    <property type="match status" value="1"/>
</dbReference>
<dbReference type="Gene3D" id="3.40.50.1000">
    <property type="entry name" value="HAD superfamily/HAD-like"/>
    <property type="match status" value="1"/>
</dbReference>
<gene>
    <name evidence="2" type="ORF">HS961_08110</name>
</gene>
<evidence type="ECO:0000313" key="3">
    <source>
        <dbReference type="Proteomes" id="UP000515240"/>
    </source>
</evidence>
<dbReference type="Gene3D" id="1.20.120.1600">
    <property type="match status" value="1"/>
</dbReference>
<dbReference type="SFLD" id="SFLDG01129">
    <property type="entry name" value="C1.5:_HAD__Beta-PGM__Phosphata"/>
    <property type="match status" value="1"/>
</dbReference>
<dbReference type="KEGG" id="cpis:HS961_08110"/>